<organism evidence="2 3">
    <name type="scientific">Bullifex porci</name>
    <dbReference type="NCBI Taxonomy" id="2606638"/>
    <lineage>
        <taxon>Bacteria</taxon>
        <taxon>Pseudomonadati</taxon>
        <taxon>Spirochaetota</taxon>
        <taxon>Spirochaetia</taxon>
        <taxon>Spirochaetales</taxon>
        <taxon>Spirochaetaceae</taxon>
        <taxon>Bullifex</taxon>
    </lineage>
</organism>
<keyword evidence="3" id="KW-1185">Reference proteome</keyword>
<dbReference type="GO" id="GO:0009100">
    <property type="term" value="P:glycoprotein metabolic process"/>
    <property type="evidence" value="ECO:0007669"/>
    <property type="project" value="TreeGrafter"/>
</dbReference>
<dbReference type="PANTHER" id="PTHR13170:SF16">
    <property type="entry name" value="PROTEIN O-GLCNACASE"/>
    <property type="match status" value="1"/>
</dbReference>
<dbReference type="AlphaFoldDB" id="A0A7X2TQJ4"/>
<feature type="domain" description="N-acetyltransferase" evidence="1">
    <location>
        <begin position="3"/>
        <end position="194"/>
    </location>
</feature>
<keyword evidence="2" id="KW-0808">Transferase</keyword>
<dbReference type="CDD" id="cd04301">
    <property type="entry name" value="NAT_SF"/>
    <property type="match status" value="1"/>
</dbReference>
<evidence type="ECO:0000313" key="3">
    <source>
        <dbReference type="Proteomes" id="UP000460549"/>
    </source>
</evidence>
<dbReference type="EMBL" id="VUNN01000013">
    <property type="protein sequence ID" value="MSU06546.1"/>
    <property type="molecule type" value="Genomic_DNA"/>
</dbReference>
<dbReference type="PROSITE" id="PS51186">
    <property type="entry name" value="GNAT"/>
    <property type="match status" value="1"/>
</dbReference>
<dbReference type="SUPFAM" id="SSF55729">
    <property type="entry name" value="Acyl-CoA N-acyltransferases (Nat)"/>
    <property type="match status" value="1"/>
</dbReference>
<dbReference type="PANTHER" id="PTHR13170">
    <property type="entry name" value="O-GLCNACASE"/>
    <property type="match status" value="1"/>
</dbReference>
<name>A0A7X2TQJ4_9SPIO</name>
<evidence type="ECO:0000313" key="2">
    <source>
        <dbReference type="EMBL" id="MSU06546.1"/>
    </source>
</evidence>
<dbReference type="GO" id="GO:0016747">
    <property type="term" value="F:acyltransferase activity, transferring groups other than amino-acyl groups"/>
    <property type="evidence" value="ECO:0007669"/>
    <property type="project" value="InterPro"/>
</dbReference>
<comment type="caution">
    <text evidence="2">The sequence shown here is derived from an EMBL/GenBank/DDBJ whole genome shotgun (WGS) entry which is preliminary data.</text>
</comment>
<evidence type="ECO:0000259" key="1">
    <source>
        <dbReference type="PROSITE" id="PS51186"/>
    </source>
</evidence>
<dbReference type="InterPro" id="IPR051822">
    <property type="entry name" value="Glycosyl_Hydrolase_84"/>
</dbReference>
<dbReference type="InterPro" id="IPR000182">
    <property type="entry name" value="GNAT_dom"/>
</dbReference>
<accession>A0A7X2TQJ4</accession>
<dbReference type="RefSeq" id="WP_154425518.1">
    <property type="nucleotide sequence ID" value="NZ_VUNN01000013.1"/>
</dbReference>
<dbReference type="GO" id="GO:0016231">
    <property type="term" value="F:beta-N-acetylglucosaminidase activity"/>
    <property type="evidence" value="ECO:0007669"/>
    <property type="project" value="TreeGrafter"/>
</dbReference>
<dbReference type="Proteomes" id="UP000460549">
    <property type="component" value="Unassembled WGS sequence"/>
</dbReference>
<reference evidence="2 3" key="1">
    <citation type="submission" date="2019-08" db="EMBL/GenBank/DDBJ databases">
        <title>In-depth cultivation of the pig gut microbiome towards novel bacterial diversity and tailored functional studies.</title>
        <authorList>
            <person name="Wylensek D."/>
            <person name="Hitch T.C.A."/>
            <person name="Clavel T."/>
        </authorList>
    </citation>
    <scope>NUCLEOTIDE SEQUENCE [LARGE SCALE GENOMIC DNA]</scope>
    <source>
        <strain evidence="2 3">NM-380-WT-3C1</strain>
    </source>
</reference>
<gene>
    <name evidence="2" type="ORF">FYJ80_07100</name>
</gene>
<sequence length="194" mass="22327">MNITIEHPTINDLYELEEICLLTSDSGKDGTHLYSDRRLIGQIYLTPYVLYDPTCCFVAKKDSKCIGYIVGCYDSREFYQYLNNEFLPIIRNRFTSAITENDKAVINMIQNGVEYEIYPQYLPHLHIDILPEGQGLGLGRKLIDTFTKNLKDHGYNSVHLGVSNTNKSAQGFYKKMGFSTLIEKPWGYVLKKDF</sequence>
<dbReference type="InterPro" id="IPR016181">
    <property type="entry name" value="Acyl_CoA_acyltransferase"/>
</dbReference>
<dbReference type="Pfam" id="PF00583">
    <property type="entry name" value="Acetyltransf_1"/>
    <property type="match status" value="1"/>
</dbReference>
<protein>
    <submittedName>
        <fullName evidence="2">GNAT family N-acetyltransferase</fullName>
    </submittedName>
</protein>
<proteinExistence type="predicted"/>
<dbReference type="Gene3D" id="3.40.630.30">
    <property type="match status" value="1"/>
</dbReference>